<sequence>MKDEKSIRKNFNVIDSDFLVCSVDKGEIGFAPQEIWSPSPSVEHRTKPYKVPRELEVGIRSTREVSAKFSPPPFAVIIKGKDRKIFVGICAEENWHLWNFAFFKATRTDISVRIDLEGHSNPDDVAKHVNLVIVYGYNGESDHHLLSRGLNLTYPDGGIHPQGKIPSWWLMPIYCGYGDQVGIMFEFEGGKGPECRALAYCIQGLYERWINILDEENIPFGTIIIDAGWSSGGNWVPNKIQWPDLRGFIDRQHKKGRKVLLWIATWFTEGIPDEWCIFAGDRKLVVDPENYSYILFLRENVHRLLSPEKGCYNADGFKIDQLSYVPTEREPIGGEHFGRPVILGNQHDRIEHKGLLWGCELLYKLQKEIYSAAKNAKKDCLITSSTVHPYFHDTFDMVRLHDAGVILPETDVLTAMKARSDLAKAALPSHPIDSDNWVHSYYDKWLDFTMKSYSIGVPCIFYAERFVCFRPVPKVLPIKKKDLRLIAQAWKKYIRNL</sequence>
<proteinExistence type="predicted"/>
<dbReference type="EMBL" id="MWDQ01000106">
    <property type="protein sequence ID" value="OQB72940.1"/>
    <property type="molecule type" value="Genomic_DNA"/>
</dbReference>
<reference evidence="1" key="1">
    <citation type="submission" date="2017-02" db="EMBL/GenBank/DDBJ databases">
        <title>Delving into the versatile metabolic prowess of the omnipresent phylum Bacteroidetes.</title>
        <authorList>
            <person name="Nobu M.K."/>
            <person name="Mei R."/>
            <person name="Narihiro T."/>
            <person name="Kuroda K."/>
            <person name="Liu W.-T."/>
        </authorList>
    </citation>
    <scope>NUCLEOTIDE SEQUENCE</scope>
    <source>
        <strain evidence="1">ADurb.Bin131</strain>
    </source>
</reference>
<dbReference type="AlphaFoldDB" id="A0A1V6C7X9"/>
<accession>A0A1V6C7X9</accession>
<dbReference type="InterPro" id="IPR017853">
    <property type="entry name" value="GH"/>
</dbReference>
<protein>
    <recommendedName>
        <fullName evidence="2">Alpha-galactosidase</fullName>
    </recommendedName>
</protein>
<comment type="caution">
    <text evidence="1">The sequence shown here is derived from an EMBL/GenBank/DDBJ whole genome shotgun (WGS) entry which is preliminary data.</text>
</comment>
<organism evidence="1">
    <name type="scientific">candidate division TA06 bacterium ADurb.Bin131</name>
    <dbReference type="NCBI Taxonomy" id="1852827"/>
    <lineage>
        <taxon>Bacteria</taxon>
        <taxon>Bacteria division TA06</taxon>
    </lineage>
</organism>
<gene>
    <name evidence="1" type="ORF">BWX89_01145</name>
</gene>
<evidence type="ECO:0000313" key="1">
    <source>
        <dbReference type="EMBL" id="OQB72940.1"/>
    </source>
</evidence>
<dbReference type="Proteomes" id="UP000485562">
    <property type="component" value="Unassembled WGS sequence"/>
</dbReference>
<dbReference type="Gene3D" id="3.20.20.80">
    <property type="entry name" value="Glycosidases"/>
    <property type="match status" value="1"/>
</dbReference>
<dbReference type="SUPFAM" id="SSF51445">
    <property type="entry name" value="(Trans)glycosidases"/>
    <property type="match status" value="1"/>
</dbReference>
<name>A0A1V6C7X9_UNCT6</name>
<evidence type="ECO:0008006" key="2">
    <source>
        <dbReference type="Google" id="ProtNLM"/>
    </source>
</evidence>